<dbReference type="Proteomes" id="UP001157006">
    <property type="component" value="Chromosome 2"/>
</dbReference>
<dbReference type="EMBL" id="OX451737">
    <property type="protein sequence ID" value="CAI8600717.1"/>
    <property type="molecule type" value="Genomic_DNA"/>
</dbReference>
<gene>
    <name evidence="1" type="ORF">VFH_II237480</name>
</gene>
<name>A0AAV0ZUP0_VICFA</name>
<proteinExistence type="predicted"/>
<dbReference type="AlphaFoldDB" id="A0AAV0ZUP0"/>
<accession>A0AAV0ZUP0</accession>
<evidence type="ECO:0000313" key="1">
    <source>
        <dbReference type="EMBL" id="CAI8600717.1"/>
    </source>
</evidence>
<evidence type="ECO:0000313" key="2">
    <source>
        <dbReference type="Proteomes" id="UP001157006"/>
    </source>
</evidence>
<keyword evidence="2" id="KW-1185">Reference proteome</keyword>
<organism evidence="1 2">
    <name type="scientific">Vicia faba</name>
    <name type="common">Broad bean</name>
    <name type="synonym">Faba vulgaris</name>
    <dbReference type="NCBI Taxonomy" id="3906"/>
    <lineage>
        <taxon>Eukaryota</taxon>
        <taxon>Viridiplantae</taxon>
        <taxon>Streptophyta</taxon>
        <taxon>Embryophyta</taxon>
        <taxon>Tracheophyta</taxon>
        <taxon>Spermatophyta</taxon>
        <taxon>Magnoliopsida</taxon>
        <taxon>eudicotyledons</taxon>
        <taxon>Gunneridae</taxon>
        <taxon>Pentapetalae</taxon>
        <taxon>rosids</taxon>
        <taxon>fabids</taxon>
        <taxon>Fabales</taxon>
        <taxon>Fabaceae</taxon>
        <taxon>Papilionoideae</taxon>
        <taxon>50 kb inversion clade</taxon>
        <taxon>NPAAA clade</taxon>
        <taxon>Hologalegina</taxon>
        <taxon>IRL clade</taxon>
        <taxon>Fabeae</taxon>
        <taxon>Vicia</taxon>
    </lineage>
</organism>
<reference evidence="1 2" key="1">
    <citation type="submission" date="2023-01" db="EMBL/GenBank/DDBJ databases">
        <authorList>
            <person name="Kreplak J."/>
        </authorList>
    </citation>
    <scope>NUCLEOTIDE SEQUENCE [LARGE SCALE GENOMIC DNA]</scope>
</reference>
<protein>
    <submittedName>
        <fullName evidence="1">Uncharacterized protein</fullName>
    </submittedName>
</protein>
<sequence>MLIKNLKHKRKEIEINIHPLFQFLFSRRKSHAAETLRSQFFLHLLNLFSLHFSNLELDFVGSEGFLLDLEGGLEALALRSRCFGENDERSGLQDVKLDSLKLE</sequence>